<dbReference type="OrthoDB" id="5046242at2759"/>
<dbReference type="GO" id="GO:0006338">
    <property type="term" value="P:chromatin remodeling"/>
    <property type="evidence" value="ECO:0007669"/>
    <property type="project" value="TreeGrafter"/>
</dbReference>
<dbReference type="GO" id="GO:0050660">
    <property type="term" value="F:flavin adenine dinucleotide binding"/>
    <property type="evidence" value="ECO:0007669"/>
    <property type="project" value="TreeGrafter"/>
</dbReference>
<sequence>MIRQALPKGRIPHVCIVGAGVAGLRCADTLLQHGVRVTIIEGRDRVGGRLCQSNQLGHLVDLGPNWIHGTDNNPILDLARDTKTITNTWDGRQSIFDRLGHRLSEKDSAHYTELVWKVIEEAMEYSNAHTATIPASKSLMDFFEEKAEEMFPDLYNTDEKTKMKRDKLLSMAEMWGAFVGSPIQRQSLKFFWLEECIDGENLFVAETYHKILAQIAAPALEKADIKLGHKVTRVVSKEDGGALKVDVELTDHDTMSFDEVVMTTPLGWLKRNQNAFVPSLLPRLIQGIESISYGTLDKVYIKFPSAFWNRPVQESCNGATIPVVRHESTPNVTAKTAPLHQFSSPEPKIASNYHYPGFTHWTSPHYAPDTNPHGWNQECVNLAALPSTTAHPTLLFYTFGPTSEHIASLLRHAGSPEAGQGALLEFFEPYYSRLPHYSASDADCKPVAALATAWANDELAGYGSYCNFQVGLERGDEDIETMRKGMPERGVWFAGEHTAPFVALGTVTGAYWAGEGVARRIVTAYGLGTGENGGKGENGSAHRDGV</sequence>
<gene>
    <name evidence="2" type="ORF">AOQ84DRAFT_296366</name>
</gene>
<dbReference type="EMBL" id="KV749979">
    <property type="protein sequence ID" value="OCL06789.1"/>
    <property type="molecule type" value="Genomic_DNA"/>
</dbReference>
<dbReference type="InterPro" id="IPR002937">
    <property type="entry name" value="Amino_oxidase"/>
</dbReference>
<evidence type="ECO:0000259" key="1">
    <source>
        <dbReference type="Pfam" id="PF01593"/>
    </source>
</evidence>
<evidence type="ECO:0000313" key="3">
    <source>
        <dbReference type="Proteomes" id="UP000250140"/>
    </source>
</evidence>
<protein>
    <submittedName>
        <fullName evidence="2">FAD/NAD(P)-binding domain-containing protein</fullName>
    </submittedName>
</protein>
<dbReference type="PANTHER" id="PTHR10742:SF414">
    <property type="entry name" value="CONTAINING AMINE OXIDASE, PUTATIVE (AFU_ORTHOLOGUE AFUA_3G12150)-RELATED"/>
    <property type="match status" value="1"/>
</dbReference>
<dbReference type="AlphaFoldDB" id="A0A8E2EXP6"/>
<dbReference type="InterPro" id="IPR050281">
    <property type="entry name" value="Flavin_monoamine_oxidase"/>
</dbReference>
<dbReference type="GO" id="GO:0003682">
    <property type="term" value="F:chromatin binding"/>
    <property type="evidence" value="ECO:0007669"/>
    <property type="project" value="TreeGrafter"/>
</dbReference>
<keyword evidence="3" id="KW-1185">Reference proteome</keyword>
<dbReference type="InterPro" id="IPR036188">
    <property type="entry name" value="FAD/NAD-bd_sf"/>
</dbReference>
<dbReference type="Proteomes" id="UP000250140">
    <property type="component" value="Unassembled WGS sequence"/>
</dbReference>
<dbReference type="PRINTS" id="PR00419">
    <property type="entry name" value="ADXRDTASE"/>
</dbReference>
<organism evidence="2 3">
    <name type="scientific">Glonium stellatum</name>
    <dbReference type="NCBI Taxonomy" id="574774"/>
    <lineage>
        <taxon>Eukaryota</taxon>
        <taxon>Fungi</taxon>
        <taxon>Dikarya</taxon>
        <taxon>Ascomycota</taxon>
        <taxon>Pezizomycotina</taxon>
        <taxon>Dothideomycetes</taxon>
        <taxon>Pleosporomycetidae</taxon>
        <taxon>Gloniales</taxon>
        <taxon>Gloniaceae</taxon>
        <taxon>Glonium</taxon>
    </lineage>
</organism>
<dbReference type="SUPFAM" id="SSF54373">
    <property type="entry name" value="FAD-linked reductases, C-terminal domain"/>
    <property type="match status" value="1"/>
</dbReference>
<name>A0A8E2EXP6_9PEZI</name>
<dbReference type="PANTHER" id="PTHR10742">
    <property type="entry name" value="FLAVIN MONOAMINE OXIDASE"/>
    <property type="match status" value="1"/>
</dbReference>
<dbReference type="SUPFAM" id="SSF51905">
    <property type="entry name" value="FAD/NAD(P)-binding domain"/>
    <property type="match status" value="1"/>
</dbReference>
<reference evidence="2 3" key="1">
    <citation type="journal article" date="2016" name="Nat. Commun.">
        <title>Ectomycorrhizal ecology is imprinted in the genome of the dominant symbiotic fungus Cenococcum geophilum.</title>
        <authorList>
            <consortium name="DOE Joint Genome Institute"/>
            <person name="Peter M."/>
            <person name="Kohler A."/>
            <person name="Ohm R.A."/>
            <person name="Kuo A."/>
            <person name="Krutzmann J."/>
            <person name="Morin E."/>
            <person name="Arend M."/>
            <person name="Barry K.W."/>
            <person name="Binder M."/>
            <person name="Choi C."/>
            <person name="Clum A."/>
            <person name="Copeland A."/>
            <person name="Grisel N."/>
            <person name="Haridas S."/>
            <person name="Kipfer T."/>
            <person name="LaButti K."/>
            <person name="Lindquist E."/>
            <person name="Lipzen A."/>
            <person name="Maire R."/>
            <person name="Meier B."/>
            <person name="Mihaltcheva S."/>
            <person name="Molinier V."/>
            <person name="Murat C."/>
            <person name="Poggeler S."/>
            <person name="Quandt C.A."/>
            <person name="Sperisen C."/>
            <person name="Tritt A."/>
            <person name="Tisserant E."/>
            <person name="Crous P.W."/>
            <person name="Henrissat B."/>
            <person name="Nehls U."/>
            <person name="Egli S."/>
            <person name="Spatafora J.W."/>
            <person name="Grigoriev I.V."/>
            <person name="Martin F.M."/>
        </authorList>
    </citation>
    <scope>NUCLEOTIDE SEQUENCE [LARGE SCALE GENOMIC DNA]</scope>
    <source>
        <strain evidence="2 3">CBS 207.34</strain>
    </source>
</reference>
<feature type="domain" description="Amine oxidase" evidence="1">
    <location>
        <begin position="21"/>
        <end position="521"/>
    </location>
</feature>
<dbReference type="Gene3D" id="3.90.660.10">
    <property type="match status" value="1"/>
</dbReference>
<dbReference type="GO" id="GO:0016491">
    <property type="term" value="F:oxidoreductase activity"/>
    <property type="evidence" value="ECO:0007669"/>
    <property type="project" value="InterPro"/>
</dbReference>
<dbReference type="Gene3D" id="3.50.50.60">
    <property type="entry name" value="FAD/NAD(P)-binding domain"/>
    <property type="match status" value="1"/>
</dbReference>
<evidence type="ECO:0000313" key="2">
    <source>
        <dbReference type="EMBL" id="OCL06789.1"/>
    </source>
</evidence>
<accession>A0A8E2EXP6</accession>
<proteinExistence type="predicted"/>
<dbReference type="Pfam" id="PF01593">
    <property type="entry name" value="Amino_oxidase"/>
    <property type="match status" value="1"/>
</dbReference>